<organism evidence="1 2">
    <name type="scientific">Corchorus olitorius</name>
    <dbReference type="NCBI Taxonomy" id="93759"/>
    <lineage>
        <taxon>Eukaryota</taxon>
        <taxon>Viridiplantae</taxon>
        <taxon>Streptophyta</taxon>
        <taxon>Embryophyta</taxon>
        <taxon>Tracheophyta</taxon>
        <taxon>Spermatophyta</taxon>
        <taxon>Magnoliopsida</taxon>
        <taxon>eudicotyledons</taxon>
        <taxon>Gunneridae</taxon>
        <taxon>Pentapetalae</taxon>
        <taxon>rosids</taxon>
        <taxon>malvids</taxon>
        <taxon>Malvales</taxon>
        <taxon>Malvaceae</taxon>
        <taxon>Grewioideae</taxon>
        <taxon>Apeibeae</taxon>
        <taxon>Corchorus</taxon>
    </lineage>
</organism>
<gene>
    <name evidence="1" type="ORF">COLO4_24119</name>
</gene>
<sequence>MFHHISYTETNGLPPMEKLTPEAQLIVVIAQMELETIYPLMGLNHMAAISRKTPIHSMLKVPIAMYLPSFDQVSTEAVLKWLNFKSSEIPTTEAGVRMAQQVEHSPLQEQAKQPILQKQPEQPSLQDSAHAFIPNAHPTKILVCCSRGAANTFFTANLSVHCEEHAPDLVVVIETRTISSKSRQLKHRLPFDSNETLHPMGFCGGSWLLWNSYNTNVQVLAKNPKRMETQVHSTIQMQQSTHP</sequence>
<dbReference type="AlphaFoldDB" id="A0A1R3ICW7"/>
<reference evidence="2" key="1">
    <citation type="submission" date="2013-09" db="EMBL/GenBank/DDBJ databases">
        <title>Corchorus olitorius genome sequencing.</title>
        <authorList>
            <person name="Alam M."/>
            <person name="Haque M.S."/>
            <person name="Islam M.S."/>
            <person name="Emdad E.M."/>
            <person name="Islam M.M."/>
            <person name="Ahmed B."/>
            <person name="Halim A."/>
            <person name="Hossen Q.M.M."/>
            <person name="Hossain M.Z."/>
            <person name="Ahmed R."/>
            <person name="Khan M.M."/>
            <person name="Islam R."/>
            <person name="Rashid M.M."/>
            <person name="Khan S.A."/>
            <person name="Rahman M.S."/>
            <person name="Alam M."/>
            <person name="Yahiya A.S."/>
            <person name="Khan M.S."/>
            <person name="Azam M.S."/>
            <person name="Haque T."/>
            <person name="Lashkar M.Z.H."/>
            <person name="Akhand A.I."/>
            <person name="Morshed G."/>
            <person name="Roy S."/>
            <person name="Uddin K.S."/>
            <person name="Rabeya T."/>
            <person name="Hossain A.S."/>
            <person name="Chowdhury A."/>
            <person name="Snigdha A.R."/>
            <person name="Mortoza M.S."/>
            <person name="Matin S.A."/>
            <person name="Hoque S.M.E."/>
            <person name="Islam M.K."/>
            <person name="Roy D.K."/>
            <person name="Haider R."/>
            <person name="Moosa M.M."/>
            <person name="Elias S.M."/>
            <person name="Hasan A.M."/>
            <person name="Jahan S."/>
            <person name="Shafiuddin M."/>
            <person name="Mahmood N."/>
            <person name="Shommy N.S."/>
        </authorList>
    </citation>
    <scope>NUCLEOTIDE SEQUENCE [LARGE SCALE GENOMIC DNA]</scope>
    <source>
        <strain evidence="2">cv. O-4</strain>
    </source>
</reference>
<accession>A0A1R3ICW7</accession>
<name>A0A1R3ICW7_9ROSI</name>
<comment type="caution">
    <text evidence="1">The sequence shown here is derived from an EMBL/GenBank/DDBJ whole genome shotgun (WGS) entry which is preliminary data.</text>
</comment>
<dbReference type="Proteomes" id="UP000187203">
    <property type="component" value="Unassembled WGS sequence"/>
</dbReference>
<protein>
    <submittedName>
        <fullName evidence="1">Uncharacterized protein</fullName>
    </submittedName>
</protein>
<evidence type="ECO:0000313" key="2">
    <source>
        <dbReference type="Proteomes" id="UP000187203"/>
    </source>
</evidence>
<dbReference type="EMBL" id="AWUE01018442">
    <property type="protein sequence ID" value="OMO80351.1"/>
    <property type="molecule type" value="Genomic_DNA"/>
</dbReference>
<proteinExistence type="predicted"/>
<evidence type="ECO:0000313" key="1">
    <source>
        <dbReference type="EMBL" id="OMO80351.1"/>
    </source>
</evidence>
<dbReference type="OrthoDB" id="10545892at2759"/>
<keyword evidence="2" id="KW-1185">Reference proteome</keyword>